<dbReference type="RefSeq" id="WP_179419923.1">
    <property type="nucleotide sequence ID" value="NZ_JACCBI010000001.1"/>
</dbReference>
<dbReference type="PANTHER" id="PTHR30469">
    <property type="entry name" value="MULTIDRUG RESISTANCE PROTEIN MDTA"/>
    <property type="match status" value="1"/>
</dbReference>
<dbReference type="GO" id="GO:1990281">
    <property type="term" value="C:efflux pump complex"/>
    <property type="evidence" value="ECO:0007669"/>
    <property type="project" value="TreeGrafter"/>
</dbReference>
<organism evidence="2 3">
    <name type="scientific">Agromyces atrinae</name>
    <dbReference type="NCBI Taxonomy" id="592376"/>
    <lineage>
        <taxon>Bacteria</taxon>
        <taxon>Bacillati</taxon>
        <taxon>Actinomycetota</taxon>
        <taxon>Actinomycetes</taxon>
        <taxon>Micrococcales</taxon>
        <taxon>Microbacteriaceae</taxon>
        <taxon>Agromyces</taxon>
    </lineage>
</organism>
<sequence length="350" mass="35199">MGIWRKWIFPILRIVLVAAVAAALIKLAFFPDGQSEASPTEPTGTIVEPQYTVAIGSIVNDLVLTGTVNADAAVPVKATGAGAVDEVFVNVGQQVASGDKLYDIKVELPSTPVESVGPDGLPIITTPEPRFEFAKVFASAAGVLSSLDVIPGQVVAIGAVTGQIAPPSFNVTATLTPEQQYRLTEQPTEALVTITGGPAPFTCTGLTITTALAGAGSGDGEQTGQPAAGAGSGATVRCAVPPEVRVFSGLAAQVTISAGAADDVLVIPTTAVEGGAETGVVWLFDETGVSAEHPVTLGVSDGQNVQVVDGLVEGDLILQFVPGAPAVQPGMGEDCVTNPDGSMVCSSVGG</sequence>
<protein>
    <submittedName>
        <fullName evidence="2">Multidrug efflux pump subunit AcrA (Membrane-fusion protein)</fullName>
    </submittedName>
</protein>
<dbReference type="InterPro" id="IPR058627">
    <property type="entry name" value="MdtA-like_C"/>
</dbReference>
<evidence type="ECO:0000259" key="1">
    <source>
        <dbReference type="Pfam" id="PF25967"/>
    </source>
</evidence>
<name>A0A852SD25_9MICO</name>
<dbReference type="GO" id="GO:0015562">
    <property type="term" value="F:efflux transmembrane transporter activity"/>
    <property type="evidence" value="ECO:0007669"/>
    <property type="project" value="TreeGrafter"/>
</dbReference>
<dbReference type="AlphaFoldDB" id="A0A852SD25"/>
<dbReference type="Gene3D" id="2.40.420.20">
    <property type="match status" value="1"/>
</dbReference>
<feature type="domain" description="Multidrug resistance protein MdtA-like C-terminal permuted SH3" evidence="1">
    <location>
        <begin position="263"/>
        <end position="315"/>
    </location>
</feature>
<proteinExistence type="predicted"/>
<dbReference type="Proteomes" id="UP000581087">
    <property type="component" value="Unassembled WGS sequence"/>
</dbReference>
<reference evidence="2 3" key="1">
    <citation type="submission" date="2020-07" db="EMBL/GenBank/DDBJ databases">
        <title>Sequencing the genomes of 1000 actinobacteria strains.</title>
        <authorList>
            <person name="Klenk H.-P."/>
        </authorList>
    </citation>
    <scope>NUCLEOTIDE SEQUENCE [LARGE SCALE GENOMIC DNA]</scope>
    <source>
        <strain evidence="2 3">DSM 23870</strain>
    </source>
</reference>
<evidence type="ECO:0000313" key="2">
    <source>
        <dbReference type="EMBL" id="NYD66473.1"/>
    </source>
</evidence>
<dbReference type="PANTHER" id="PTHR30469:SF38">
    <property type="entry name" value="HLYD FAMILY SECRETION PROTEIN"/>
    <property type="match status" value="1"/>
</dbReference>
<evidence type="ECO:0000313" key="3">
    <source>
        <dbReference type="Proteomes" id="UP000581087"/>
    </source>
</evidence>
<gene>
    <name evidence="2" type="ORF">BJ972_000992</name>
</gene>
<dbReference type="Gene3D" id="2.40.50.100">
    <property type="match status" value="1"/>
</dbReference>
<dbReference type="EMBL" id="JACCBI010000001">
    <property type="protein sequence ID" value="NYD66473.1"/>
    <property type="molecule type" value="Genomic_DNA"/>
</dbReference>
<accession>A0A852SD25</accession>
<dbReference type="Pfam" id="PF25967">
    <property type="entry name" value="RND-MFP_C"/>
    <property type="match status" value="1"/>
</dbReference>
<comment type="caution">
    <text evidence="2">The sequence shown here is derived from an EMBL/GenBank/DDBJ whole genome shotgun (WGS) entry which is preliminary data.</text>
</comment>